<dbReference type="Proteomes" id="UP001236507">
    <property type="component" value="Unassembled WGS sequence"/>
</dbReference>
<keyword evidence="2" id="KW-1185">Reference proteome</keyword>
<organism evidence="1 2">
    <name type="scientific">Flectobacillus roseus</name>
    <dbReference type="NCBI Taxonomy" id="502259"/>
    <lineage>
        <taxon>Bacteria</taxon>
        <taxon>Pseudomonadati</taxon>
        <taxon>Bacteroidota</taxon>
        <taxon>Cytophagia</taxon>
        <taxon>Cytophagales</taxon>
        <taxon>Flectobacillaceae</taxon>
        <taxon>Flectobacillus</taxon>
    </lineage>
</organism>
<proteinExistence type="predicted"/>
<protein>
    <submittedName>
        <fullName evidence="1">Uncharacterized protein</fullName>
    </submittedName>
</protein>
<comment type="caution">
    <text evidence="1">The sequence shown here is derived from an EMBL/GenBank/DDBJ whole genome shotgun (WGS) entry which is preliminary data.</text>
</comment>
<dbReference type="RefSeq" id="WP_283344334.1">
    <property type="nucleotide sequence ID" value="NZ_JASHIF010000008.1"/>
</dbReference>
<name>A0ABT6Y772_9BACT</name>
<evidence type="ECO:0000313" key="1">
    <source>
        <dbReference type="EMBL" id="MDI9859377.1"/>
    </source>
</evidence>
<accession>A0ABT6Y772</accession>
<evidence type="ECO:0000313" key="2">
    <source>
        <dbReference type="Proteomes" id="UP001236507"/>
    </source>
</evidence>
<sequence length="318" mass="36543">MKKISYSEAKNNYKLIDDSNMRVFWDYWTDANKDFSFLLYDGDTVLDNLNLDNENYDNDIIGILVNGNLEVNNIYNFESDYGVHLVVLGDVSAKNIIVAGQDININGNLNVAEVFLGFYNHGSIFVGGDILSPTIIILDYGFVTFGKATGTVYGNECIYYSNNTDAPVTSLLCPNPGSNLEDIFDDSVFEVTEIDFKKIAQRAEQNQPILSVYLFDEKDGINPSDVKKWLHHPKVTANITKLKKWEMNITIVKSPTFEWILSEYGTTYKLILESDNVTIYFNDEKNHDFQIAQKGCVEYRKFKRIFENRTNNIEWYFE</sequence>
<gene>
    <name evidence="1" type="ORF">QM524_09170</name>
</gene>
<reference evidence="1 2" key="1">
    <citation type="submission" date="2023-05" db="EMBL/GenBank/DDBJ databases">
        <title>Novel species of genus Flectobacillus isolated from stream in China.</title>
        <authorList>
            <person name="Lu H."/>
        </authorList>
    </citation>
    <scope>NUCLEOTIDE SEQUENCE [LARGE SCALE GENOMIC DNA]</scope>
    <source>
        <strain evidence="1 2">KCTC 42575</strain>
    </source>
</reference>
<dbReference type="EMBL" id="JASHIF010000008">
    <property type="protein sequence ID" value="MDI9859377.1"/>
    <property type="molecule type" value="Genomic_DNA"/>
</dbReference>